<name>A0A2U9D0D4_SCOMX</name>
<dbReference type="Gene3D" id="1.10.238.10">
    <property type="entry name" value="EF-hand"/>
    <property type="match status" value="1"/>
</dbReference>
<evidence type="ECO:0000256" key="9">
    <source>
        <dbReference type="ARBA" id="ARBA00038333"/>
    </source>
</evidence>
<accession>A0A2U9D0D4</accession>
<dbReference type="PROSITE" id="PS50222">
    <property type="entry name" value="EF_HAND_2"/>
    <property type="match status" value="1"/>
</dbReference>
<evidence type="ECO:0000256" key="5">
    <source>
        <dbReference type="ARBA" id="ARBA00022792"/>
    </source>
</evidence>
<keyword evidence="6" id="KW-0809">Transit peptide</keyword>
<dbReference type="EMBL" id="CP026264">
    <property type="protein sequence ID" value="AWP21820.1"/>
    <property type="molecule type" value="Genomic_DNA"/>
</dbReference>
<reference evidence="12 13" key="1">
    <citation type="submission" date="2017-12" db="EMBL/GenBank/DDBJ databases">
        <title>Integrating genomic resources of turbot (Scophthalmus maximus) in depth evaluation of genetic and physical mapping variation across individuals.</title>
        <authorList>
            <person name="Martinez P."/>
        </authorList>
    </citation>
    <scope>NUCLEOTIDE SEQUENCE [LARGE SCALE GENOMIC DNA]</scope>
</reference>
<dbReference type="GO" id="GO:0051560">
    <property type="term" value="P:mitochondrial calcium ion homeostasis"/>
    <property type="evidence" value="ECO:0007669"/>
    <property type="project" value="TreeGrafter"/>
</dbReference>
<keyword evidence="8" id="KW-0472">Membrane</keyword>
<evidence type="ECO:0000256" key="7">
    <source>
        <dbReference type="ARBA" id="ARBA00023128"/>
    </source>
</evidence>
<organism evidence="12 13">
    <name type="scientific">Scophthalmus maximus</name>
    <name type="common">Turbot</name>
    <name type="synonym">Psetta maxima</name>
    <dbReference type="NCBI Taxonomy" id="52904"/>
    <lineage>
        <taxon>Eukaryota</taxon>
        <taxon>Metazoa</taxon>
        <taxon>Chordata</taxon>
        <taxon>Craniata</taxon>
        <taxon>Vertebrata</taxon>
        <taxon>Euteleostomi</taxon>
        <taxon>Actinopterygii</taxon>
        <taxon>Neopterygii</taxon>
        <taxon>Teleostei</taxon>
        <taxon>Neoteleostei</taxon>
        <taxon>Acanthomorphata</taxon>
        <taxon>Carangaria</taxon>
        <taxon>Pleuronectiformes</taxon>
        <taxon>Pleuronectoidei</taxon>
        <taxon>Scophthalmidae</taxon>
        <taxon>Scophthalmus</taxon>
    </lineage>
</organism>
<evidence type="ECO:0000259" key="11">
    <source>
        <dbReference type="PROSITE" id="PS50222"/>
    </source>
</evidence>
<sequence>MNNTDPVSHMCNMMKYSCRKPATQVSPLISFQDFVAFESVLCTLDSLFMVAFLLCDKAGSGMITFEEVKQFFSRTTIHQARLLHLGLQSSSDCTITRRGTRSSAKESSPSFSSLPGSLAEMQLEHAGQALIRRDRAHGGSISAMDFRDILVTVRPHMLKPFVEECLVAVAGGSTSHQFSFSYISSFNSLLNNMELIRKISSTLAGGSHQRHPGTDLWTTSFVLGCLWLLAVPTMATPRLGLARPAVAHSQPDLHSHHPYTLHSLSHYGLLWDSRELRSMNY</sequence>
<dbReference type="InterPro" id="IPR002048">
    <property type="entry name" value="EF_hand_dom"/>
</dbReference>
<evidence type="ECO:0000256" key="4">
    <source>
        <dbReference type="ARBA" id="ARBA00022737"/>
    </source>
</evidence>
<dbReference type="Proteomes" id="UP000246464">
    <property type="component" value="Chromosome 22"/>
</dbReference>
<comment type="similarity">
    <text evidence="9">Belongs to the MICU1 family. MICU1 subfamily.</text>
</comment>
<proteinExistence type="inferred from homology"/>
<gene>
    <name evidence="12" type="ORF">SMAX5B_009595</name>
</gene>
<comment type="subcellular location">
    <subcellularLocation>
        <location evidence="1">Mitochondrion inner membrane</location>
    </subcellularLocation>
    <subcellularLocation>
        <location evidence="2">Mitochondrion intermembrane space</location>
    </subcellularLocation>
</comment>
<dbReference type="GO" id="GO:0036444">
    <property type="term" value="P:calcium import into the mitochondrion"/>
    <property type="evidence" value="ECO:0007669"/>
    <property type="project" value="TreeGrafter"/>
</dbReference>
<protein>
    <recommendedName>
        <fullName evidence="10">Calcium uptake protein 1, mitochondrial</fullName>
    </recommendedName>
</protein>
<evidence type="ECO:0000256" key="3">
    <source>
        <dbReference type="ARBA" id="ARBA00022723"/>
    </source>
</evidence>
<keyword evidence="13" id="KW-1185">Reference proteome</keyword>
<dbReference type="SUPFAM" id="SSF47473">
    <property type="entry name" value="EF-hand"/>
    <property type="match status" value="1"/>
</dbReference>
<dbReference type="GO" id="GO:1990246">
    <property type="term" value="C:uniplex complex"/>
    <property type="evidence" value="ECO:0007669"/>
    <property type="project" value="TreeGrafter"/>
</dbReference>
<keyword evidence="4" id="KW-0677">Repeat</keyword>
<keyword evidence="3" id="KW-0479">Metal-binding</keyword>
<dbReference type="InterPro" id="IPR011992">
    <property type="entry name" value="EF-hand-dom_pair"/>
</dbReference>
<dbReference type="PANTHER" id="PTHR12294">
    <property type="entry name" value="EF HAND DOMAIN FAMILY A1,A2-RELATED"/>
    <property type="match status" value="1"/>
</dbReference>
<evidence type="ECO:0000313" key="13">
    <source>
        <dbReference type="Proteomes" id="UP000246464"/>
    </source>
</evidence>
<dbReference type="GO" id="GO:0005509">
    <property type="term" value="F:calcium ion binding"/>
    <property type="evidence" value="ECO:0007669"/>
    <property type="project" value="InterPro"/>
</dbReference>
<evidence type="ECO:0000256" key="6">
    <source>
        <dbReference type="ARBA" id="ARBA00022946"/>
    </source>
</evidence>
<evidence type="ECO:0000256" key="10">
    <source>
        <dbReference type="ARBA" id="ARBA00040181"/>
    </source>
</evidence>
<dbReference type="GO" id="GO:0005758">
    <property type="term" value="C:mitochondrial intermembrane space"/>
    <property type="evidence" value="ECO:0007669"/>
    <property type="project" value="UniProtKB-SubCell"/>
</dbReference>
<evidence type="ECO:0000256" key="8">
    <source>
        <dbReference type="ARBA" id="ARBA00023136"/>
    </source>
</evidence>
<feature type="domain" description="EF-hand" evidence="11">
    <location>
        <begin position="43"/>
        <end position="78"/>
    </location>
</feature>
<dbReference type="PANTHER" id="PTHR12294:SF1">
    <property type="entry name" value="CALCIUM UPTAKE PROTEIN 1, MITOCHONDRIAL"/>
    <property type="match status" value="1"/>
</dbReference>
<evidence type="ECO:0000256" key="2">
    <source>
        <dbReference type="ARBA" id="ARBA00004569"/>
    </source>
</evidence>
<evidence type="ECO:0000256" key="1">
    <source>
        <dbReference type="ARBA" id="ARBA00004273"/>
    </source>
</evidence>
<dbReference type="InterPro" id="IPR039800">
    <property type="entry name" value="MICU1/2/3"/>
</dbReference>
<keyword evidence="7" id="KW-0496">Mitochondrion</keyword>
<evidence type="ECO:0000313" key="12">
    <source>
        <dbReference type="EMBL" id="AWP21820.1"/>
    </source>
</evidence>
<dbReference type="AlphaFoldDB" id="A0A2U9D0D4"/>
<keyword evidence="5" id="KW-0999">Mitochondrion inner membrane</keyword>